<dbReference type="PANTHER" id="PTHR33146">
    <property type="entry name" value="ENDONUCLEASE 4"/>
    <property type="match status" value="1"/>
</dbReference>
<protein>
    <submittedName>
        <fullName evidence="7">S1/P1 nuclease</fullName>
    </submittedName>
</protein>
<keyword evidence="3" id="KW-0255">Endonuclease</keyword>
<keyword evidence="6" id="KW-0325">Glycoprotein</keyword>
<evidence type="ECO:0000256" key="2">
    <source>
        <dbReference type="ARBA" id="ARBA00022723"/>
    </source>
</evidence>
<accession>A0ABV7ZVV1</accession>
<organism evidence="7 8">
    <name type="scientific">Saccharospirillum mangrovi</name>
    <dbReference type="NCBI Taxonomy" id="2161747"/>
    <lineage>
        <taxon>Bacteria</taxon>
        <taxon>Pseudomonadati</taxon>
        <taxon>Pseudomonadota</taxon>
        <taxon>Gammaproteobacteria</taxon>
        <taxon>Oceanospirillales</taxon>
        <taxon>Saccharospirillaceae</taxon>
        <taxon>Saccharospirillum</taxon>
    </lineage>
</organism>
<dbReference type="PANTHER" id="PTHR33146:SF26">
    <property type="entry name" value="ENDONUCLEASE 4"/>
    <property type="match status" value="1"/>
</dbReference>
<keyword evidence="1" id="KW-0540">Nuclease</keyword>
<evidence type="ECO:0000256" key="6">
    <source>
        <dbReference type="ARBA" id="ARBA00023180"/>
    </source>
</evidence>
<evidence type="ECO:0000256" key="4">
    <source>
        <dbReference type="ARBA" id="ARBA00022801"/>
    </source>
</evidence>
<keyword evidence="5" id="KW-1015">Disulfide bond</keyword>
<dbReference type="Proteomes" id="UP001595617">
    <property type="component" value="Unassembled WGS sequence"/>
</dbReference>
<dbReference type="Pfam" id="PF02265">
    <property type="entry name" value="S1-P1_nuclease"/>
    <property type="match status" value="1"/>
</dbReference>
<keyword evidence="2" id="KW-0479">Metal-binding</keyword>
<evidence type="ECO:0000256" key="3">
    <source>
        <dbReference type="ARBA" id="ARBA00022759"/>
    </source>
</evidence>
<evidence type="ECO:0000256" key="1">
    <source>
        <dbReference type="ARBA" id="ARBA00022722"/>
    </source>
</evidence>
<dbReference type="EMBL" id="JBHRYR010000002">
    <property type="protein sequence ID" value="MFC3851552.1"/>
    <property type="molecule type" value="Genomic_DNA"/>
</dbReference>
<dbReference type="InterPro" id="IPR003154">
    <property type="entry name" value="S1/P1nuclease"/>
</dbReference>
<comment type="caution">
    <text evidence="7">The sequence shown here is derived from an EMBL/GenBank/DDBJ whole genome shotgun (WGS) entry which is preliminary data.</text>
</comment>
<sequence>MIIGLLLSAGASVQAFDARGHEVVVQLASRFFSADTEALLRNYYGSNYRLALINDANAVAITNQLPENTARLALHYTWFDDDDTQFDPAKHCPQAMCSVGAVLAAERALITPSLPRAQRMEALRALMHYMGDLHDPMNAGYRTDSSGRDIMLMGPDLRRVSLYAIWQSLLFDYLRGRPFEIANAWGRELTEQQVNEWSQGNPQAWIWETHEVARNTAYATVGAADGWNAVYRVAVLPTFEEQIQRAAVRLAQRLNAVSAELAAQGAL</sequence>
<evidence type="ECO:0000256" key="5">
    <source>
        <dbReference type="ARBA" id="ARBA00023157"/>
    </source>
</evidence>
<keyword evidence="4" id="KW-0378">Hydrolase</keyword>
<keyword evidence="8" id="KW-1185">Reference proteome</keyword>
<dbReference type="Gene3D" id="1.10.575.10">
    <property type="entry name" value="P1 Nuclease"/>
    <property type="match status" value="1"/>
</dbReference>
<dbReference type="RefSeq" id="WP_380692746.1">
    <property type="nucleotide sequence ID" value="NZ_JBHRYR010000002.1"/>
</dbReference>
<dbReference type="CDD" id="cd11010">
    <property type="entry name" value="S1-P1_nuclease"/>
    <property type="match status" value="1"/>
</dbReference>
<proteinExistence type="predicted"/>
<evidence type="ECO:0000313" key="8">
    <source>
        <dbReference type="Proteomes" id="UP001595617"/>
    </source>
</evidence>
<reference evidence="8" key="1">
    <citation type="journal article" date="2019" name="Int. J. Syst. Evol. Microbiol.">
        <title>The Global Catalogue of Microorganisms (GCM) 10K type strain sequencing project: providing services to taxonomists for standard genome sequencing and annotation.</title>
        <authorList>
            <consortium name="The Broad Institute Genomics Platform"/>
            <consortium name="The Broad Institute Genome Sequencing Center for Infectious Disease"/>
            <person name="Wu L."/>
            <person name="Ma J."/>
        </authorList>
    </citation>
    <scope>NUCLEOTIDE SEQUENCE [LARGE SCALE GENOMIC DNA]</scope>
    <source>
        <strain evidence="8">IBRC 10765</strain>
    </source>
</reference>
<dbReference type="InterPro" id="IPR008947">
    <property type="entry name" value="PLipase_C/P1_nuclease_dom_sf"/>
</dbReference>
<name>A0ABV7ZVV1_9GAMM</name>
<gene>
    <name evidence="7" type="ORF">ACFOOG_01795</name>
</gene>
<evidence type="ECO:0000313" key="7">
    <source>
        <dbReference type="EMBL" id="MFC3851552.1"/>
    </source>
</evidence>
<dbReference type="SUPFAM" id="SSF48537">
    <property type="entry name" value="Phospholipase C/P1 nuclease"/>
    <property type="match status" value="1"/>
</dbReference>